<organism evidence="2 3">
    <name type="scientific">Lentibacillus salicampi</name>
    <dbReference type="NCBI Taxonomy" id="175306"/>
    <lineage>
        <taxon>Bacteria</taxon>
        <taxon>Bacillati</taxon>
        <taxon>Bacillota</taxon>
        <taxon>Bacilli</taxon>
        <taxon>Bacillales</taxon>
        <taxon>Bacillaceae</taxon>
        <taxon>Lentibacillus</taxon>
    </lineage>
</organism>
<keyword evidence="1" id="KW-0812">Transmembrane</keyword>
<dbReference type="Proteomes" id="UP000298484">
    <property type="component" value="Unassembled WGS sequence"/>
</dbReference>
<name>A0A4Y9A876_9BACI</name>
<dbReference type="EMBL" id="SRHY01000034">
    <property type="protein sequence ID" value="TFJ91963.1"/>
    <property type="molecule type" value="Genomic_DNA"/>
</dbReference>
<evidence type="ECO:0000313" key="3">
    <source>
        <dbReference type="Proteomes" id="UP000298484"/>
    </source>
</evidence>
<feature type="transmembrane region" description="Helical" evidence="1">
    <location>
        <begin position="28"/>
        <end position="50"/>
    </location>
</feature>
<keyword evidence="3" id="KW-1185">Reference proteome</keyword>
<evidence type="ECO:0000313" key="2">
    <source>
        <dbReference type="EMBL" id="TFJ91963.1"/>
    </source>
</evidence>
<sequence>MKLFLVAGSIVLSVVMYLTQNHWYRLRFIFNVAAVICALIFGNITSLSIYQIIKDGTVMMTAIHAVFLNPLFLMTGSFLGLYMIYRILAAVIEE</sequence>
<evidence type="ECO:0000256" key="1">
    <source>
        <dbReference type="SAM" id="Phobius"/>
    </source>
</evidence>
<proteinExistence type="predicted"/>
<reference evidence="2 3" key="1">
    <citation type="submission" date="2019-03" db="EMBL/GenBank/DDBJ databases">
        <title>Genome sequence of Lentibacillus salicampi ATCC BAA-719.</title>
        <authorList>
            <person name="Maclea K.S."/>
            <person name="Simoes Junior M."/>
        </authorList>
    </citation>
    <scope>NUCLEOTIDE SEQUENCE [LARGE SCALE GENOMIC DNA]</scope>
    <source>
        <strain evidence="2 3">ATCC BAA-719</strain>
    </source>
</reference>
<gene>
    <name evidence="2" type="ORF">E4U82_14985</name>
</gene>
<accession>A0A4Y9A876</accession>
<dbReference type="OrthoDB" id="2382012at2"/>
<comment type="caution">
    <text evidence="2">The sequence shown here is derived from an EMBL/GenBank/DDBJ whole genome shotgun (WGS) entry which is preliminary data.</text>
</comment>
<protein>
    <submittedName>
        <fullName evidence="2">Transposase</fullName>
    </submittedName>
</protein>
<dbReference type="AlphaFoldDB" id="A0A4Y9A876"/>
<keyword evidence="1" id="KW-0472">Membrane</keyword>
<keyword evidence="1" id="KW-1133">Transmembrane helix</keyword>
<feature type="transmembrane region" description="Helical" evidence="1">
    <location>
        <begin position="62"/>
        <end position="85"/>
    </location>
</feature>